<feature type="compositionally biased region" description="Basic and acidic residues" evidence="1">
    <location>
        <begin position="75"/>
        <end position="89"/>
    </location>
</feature>
<organism evidence="2 3">
    <name type="scientific">Hyalangium rubrum</name>
    <dbReference type="NCBI Taxonomy" id="3103134"/>
    <lineage>
        <taxon>Bacteria</taxon>
        <taxon>Pseudomonadati</taxon>
        <taxon>Myxococcota</taxon>
        <taxon>Myxococcia</taxon>
        <taxon>Myxococcales</taxon>
        <taxon>Cystobacterineae</taxon>
        <taxon>Archangiaceae</taxon>
        <taxon>Hyalangium</taxon>
    </lineage>
</organism>
<evidence type="ECO:0000313" key="2">
    <source>
        <dbReference type="EMBL" id="MDY7233117.1"/>
    </source>
</evidence>
<protein>
    <recommendedName>
        <fullName evidence="4">HEAT repeat domain-containing protein</fullName>
    </recommendedName>
</protein>
<feature type="compositionally biased region" description="Polar residues" evidence="1">
    <location>
        <begin position="8"/>
        <end position="20"/>
    </location>
</feature>
<dbReference type="EMBL" id="JAXIVS010000028">
    <property type="protein sequence ID" value="MDY7233117.1"/>
    <property type="molecule type" value="Genomic_DNA"/>
</dbReference>
<reference evidence="2 3" key="1">
    <citation type="submission" date="2023-12" db="EMBL/GenBank/DDBJ databases">
        <title>the genome sequence of Hyalangium sp. s54d21.</title>
        <authorList>
            <person name="Zhang X."/>
        </authorList>
    </citation>
    <scope>NUCLEOTIDE SEQUENCE [LARGE SCALE GENOMIC DNA]</scope>
    <source>
        <strain evidence="3">s54d21</strain>
    </source>
</reference>
<feature type="compositionally biased region" description="Low complexity" evidence="1">
    <location>
        <begin position="48"/>
        <end position="74"/>
    </location>
</feature>
<evidence type="ECO:0000313" key="3">
    <source>
        <dbReference type="Proteomes" id="UP001291309"/>
    </source>
</evidence>
<dbReference type="RefSeq" id="WP_321551830.1">
    <property type="nucleotide sequence ID" value="NZ_JAXIVS010000028.1"/>
</dbReference>
<dbReference type="Proteomes" id="UP001291309">
    <property type="component" value="Unassembled WGS sequence"/>
</dbReference>
<evidence type="ECO:0008006" key="4">
    <source>
        <dbReference type="Google" id="ProtNLM"/>
    </source>
</evidence>
<feature type="region of interest" description="Disordered" evidence="1">
    <location>
        <begin position="1"/>
        <end position="21"/>
    </location>
</feature>
<keyword evidence="3" id="KW-1185">Reference proteome</keyword>
<evidence type="ECO:0000256" key="1">
    <source>
        <dbReference type="SAM" id="MobiDB-lite"/>
    </source>
</evidence>
<name>A0ABU5HI21_9BACT</name>
<proteinExistence type="predicted"/>
<sequence length="407" mass="44277">MTPESLHRSASPTESPSSQRLRVGALALGTVALIAGVALIANRSSEEAGQGPTNPATAPGAPRQGPSGSGASAGHEGHEGSEKAREKGPRFSSTTCWENLEQFNETVTLDTFRAWAAPLLASKDPHVREYLKGRLAELIGKDEGRALEVLEWAREAAPAEFKVLMAGLRGSQAITLPKIGAQLTEMGLDERMDMGRRAGFLDELRNMPQLEPAALDRLSRFAQDPASGEAGWVTTRAIGQVMKGDFTRTGNAKPYLDKLFTIGTQSPDEPVRYLALEMEMHAEAPLDAQATEKLAKILATEGSENIREVAAHDLSLAEDKAKALEIYSQAFEAEKDLCVRWALFRFAARAAGKNALPVMANMAVTDPRFQANYHDFQRLYASGVLDFDRIWFGLPDQNPHGCLDKHE</sequence>
<comment type="caution">
    <text evidence="2">The sequence shown here is derived from an EMBL/GenBank/DDBJ whole genome shotgun (WGS) entry which is preliminary data.</text>
</comment>
<accession>A0ABU5HI21</accession>
<feature type="region of interest" description="Disordered" evidence="1">
    <location>
        <begin position="45"/>
        <end position="92"/>
    </location>
</feature>
<gene>
    <name evidence="2" type="ORF">SYV04_42410</name>
</gene>